<accession>A0A8X6MS60</accession>
<comment type="caution">
    <text evidence="1">The sequence shown here is derived from an EMBL/GenBank/DDBJ whole genome shotgun (WGS) entry which is preliminary data.</text>
</comment>
<gene>
    <name evidence="1" type="ORF">NPIL_637261</name>
</gene>
<evidence type="ECO:0000313" key="2">
    <source>
        <dbReference type="Proteomes" id="UP000887013"/>
    </source>
</evidence>
<keyword evidence="2" id="KW-1185">Reference proteome</keyword>
<dbReference type="Proteomes" id="UP000887013">
    <property type="component" value="Unassembled WGS sequence"/>
</dbReference>
<protein>
    <submittedName>
        <fullName evidence="1">Uncharacterized protein</fullName>
    </submittedName>
</protein>
<name>A0A8X6MS60_NEPPI</name>
<dbReference type="EMBL" id="BMAW01050396">
    <property type="protein sequence ID" value="GFS75108.1"/>
    <property type="molecule type" value="Genomic_DNA"/>
</dbReference>
<sequence length="88" mass="10043">MEYCDGGDASRKFGFVASLSSEDVGKCEGKESDVLALNQKKKTFLSPMIVPPKDIDKMEWRDPSILTRSKFQKELLNRTLNPERYSQI</sequence>
<reference evidence="1" key="1">
    <citation type="submission" date="2020-08" db="EMBL/GenBank/DDBJ databases">
        <title>Multicomponent nature underlies the extraordinary mechanical properties of spider dragline silk.</title>
        <authorList>
            <person name="Kono N."/>
            <person name="Nakamura H."/>
            <person name="Mori M."/>
            <person name="Yoshida Y."/>
            <person name="Ohtoshi R."/>
            <person name="Malay A.D."/>
            <person name="Moran D.A.P."/>
            <person name="Tomita M."/>
            <person name="Numata K."/>
            <person name="Arakawa K."/>
        </authorList>
    </citation>
    <scope>NUCLEOTIDE SEQUENCE</scope>
</reference>
<organism evidence="1 2">
    <name type="scientific">Nephila pilipes</name>
    <name type="common">Giant wood spider</name>
    <name type="synonym">Nephila maculata</name>
    <dbReference type="NCBI Taxonomy" id="299642"/>
    <lineage>
        <taxon>Eukaryota</taxon>
        <taxon>Metazoa</taxon>
        <taxon>Ecdysozoa</taxon>
        <taxon>Arthropoda</taxon>
        <taxon>Chelicerata</taxon>
        <taxon>Arachnida</taxon>
        <taxon>Araneae</taxon>
        <taxon>Araneomorphae</taxon>
        <taxon>Entelegynae</taxon>
        <taxon>Araneoidea</taxon>
        <taxon>Nephilidae</taxon>
        <taxon>Nephila</taxon>
    </lineage>
</organism>
<evidence type="ECO:0000313" key="1">
    <source>
        <dbReference type="EMBL" id="GFS75108.1"/>
    </source>
</evidence>
<proteinExistence type="predicted"/>
<dbReference type="AlphaFoldDB" id="A0A8X6MS60"/>